<evidence type="ECO:0000256" key="2">
    <source>
        <dbReference type="SAM" id="MobiDB-lite"/>
    </source>
</evidence>
<proteinExistence type="predicted"/>
<name>A0A915AQ67_PARUN</name>
<evidence type="ECO:0000313" key="3">
    <source>
        <dbReference type="Proteomes" id="UP000887569"/>
    </source>
</evidence>
<evidence type="ECO:0000256" key="1">
    <source>
        <dbReference type="SAM" id="Coils"/>
    </source>
</evidence>
<feature type="compositionally biased region" description="Basic and acidic residues" evidence="2">
    <location>
        <begin position="172"/>
        <end position="184"/>
    </location>
</feature>
<feature type="compositionally biased region" description="Basic and acidic residues" evidence="2">
    <location>
        <begin position="208"/>
        <end position="230"/>
    </location>
</feature>
<feature type="compositionally biased region" description="Basic and acidic residues" evidence="2">
    <location>
        <begin position="497"/>
        <end position="508"/>
    </location>
</feature>
<feature type="compositionally biased region" description="Basic and acidic residues" evidence="2">
    <location>
        <begin position="376"/>
        <end position="401"/>
    </location>
</feature>
<feature type="region of interest" description="Disordered" evidence="2">
    <location>
        <begin position="123"/>
        <end position="669"/>
    </location>
</feature>
<dbReference type="Proteomes" id="UP000887569">
    <property type="component" value="Unplaced"/>
</dbReference>
<dbReference type="AlphaFoldDB" id="A0A915AQ67"/>
<keyword evidence="1" id="KW-0175">Coiled coil</keyword>
<feature type="compositionally biased region" description="Basic and acidic residues" evidence="2">
    <location>
        <begin position="246"/>
        <end position="274"/>
    </location>
</feature>
<organism evidence="3 4">
    <name type="scientific">Parascaris univalens</name>
    <name type="common">Nematode worm</name>
    <dbReference type="NCBI Taxonomy" id="6257"/>
    <lineage>
        <taxon>Eukaryota</taxon>
        <taxon>Metazoa</taxon>
        <taxon>Ecdysozoa</taxon>
        <taxon>Nematoda</taxon>
        <taxon>Chromadorea</taxon>
        <taxon>Rhabditida</taxon>
        <taxon>Spirurina</taxon>
        <taxon>Ascaridomorpha</taxon>
        <taxon>Ascaridoidea</taxon>
        <taxon>Ascarididae</taxon>
        <taxon>Parascaris</taxon>
    </lineage>
</organism>
<feature type="compositionally biased region" description="Basic and acidic residues" evidence="2">
    <location>
        <begin position="309"/>
        <end position="332"/>
    </location>
</feature>
<feature type="compositionally biased region" description="Basic and acidic residues" evidence="2">
    <location>
        <begin position="868"/>
        <end position="892"/>
    </location>
</feature>
<feature type="compositionally biased region" description="Basic residues" evidence="2">
    <location>
        <begin position="514"/>
        <end position="535"/>
    </location>
</feature>
<feature type="compositionally biased region" description="Low complexity" evidence="2">
    <location>
        <begin position="484"/>
        <end position="496"/>
    </location>
</feature>
<dbReference type="WBParaSite" id="PgR010_g207_t02">
    <property type="protein sequence ID" value="PgR010_g207_t02"/>
    <property type="gene ID" value="PgR010_g207"/>
</dbReference>
<feature type="compositionally biased region" description="Basic residues" evidence="2">
    <location>
        <begin position="448"/>
        <end position="459"/>
    </location>
</feature>
<dbReference type="WBParaSite" id="PgR010_g207_t03">
    <property type="protein sequence ID" value="PgR010_g207_t03"/>
    <property type="gene ID" value="PgR010_g207"/>
</dbReference>
<feature type="region of interest" description="Disordered" evidence="2">
    <location>
        <begin position="1096"/>
        <end position="1118"/>
    </location>
</feature>
<evidence type="ECO:0000313" key="5">
    <source>
        <dbReference type="WBParaSite" id="PgR010_g207_t03"/>
    </source>
</evidence>
<accession>A0A915AQ67</accession>
<feature type="compositionally biased region" description="Basic and acidic residues" evidence="2">
    <location>
        <begin position="625"/>
        <end position="640"/>
    </location>
</feature>
<feature type="compositionally biased region" description="Polar residues" evidence="2">
    <location>
        <begin position="18"/>
        <end position="28"/>
    </location>
</feature>
<reference evidence="4 5" key="1">
    <citation type="submission" date="2022-11" db="UniProtKB">
        <authorList>
            <consortium name="WormBaseParasite"/>
        </authorList>
    </citation>
    <scope>IDENTIFICATION</scope>
</reference>
<feature type="compositionally biased region" description="Low complexity" evidence="2">
    <location>
        <begin position="415"/>
        <end position="427"/>
    </location>
</feature>
<feature type="compositionally biased region" description="Basic and acidic residues" evidence="2">
    <location>
        <begin position="584"/>
        <end position="610"/>
    </location>
</feature>
<feature type="compositionally biased region" description="Polar residues" evidence="2">
    <location>
        <begin position="428"/>
        <end position="440"/>
    </location>
</feature>
<feature type="compositionally biased region" description="Low complexity" evidence="2">
    <location>
        <begin position="29"/>
        <end position="44"/>
    </location>
</feature>
<feature type="compositionally biased region" description="Basic residues" evidence="2">
    <location>
        <begin position="402"/>
        <end position="414"/>
    </location>
</feature>
<feature type="compositionally biased region" description="Basic residues" evidence="2">
    <location>
        <begin position="231"/>
        <end position="243"/>
    </location>
</feature>
<feature type="region of interest" description="Disordered" evidence="2">
    <location>
        <begin position="801"/>
        <end position="915"/>
    </location>
</feature>
<sequence length="1227" mass="137255">MQLRFTRKATFGGGRANPTKTTKGNDSTSDTADGSSEAGAAASTNDEFGAQVIQPVSSVGDTDAGIKMIEAHAVADESVAKDGSINSVPDRALSTERCSNQHQCGRDEVGDLISIESSRMKQVLESSPDESVVTRDTSVRGERDATKNMENDLADASRKDPGVEEAMCGQDSSRKIVHTADAEIVKSPAGNADSARDVDSSFSKPRSRKGDSNKENERRYSRSSSEERPRNIRRSSSRHRRSSSRNNRDSFDRERLYSERSYRSSRWRDSRSRSDSYSPRYRSRSPPRRRLSSFRRSRSSPHYSSRSPDQSRDRYSRRERSSSRTRRYIRERSSKRRYRSSSRERSPYRGRSSYRSYWERSSSRRRSRSPGYLSPRRSDGNGRSYSRDRWSRRRSLNDSLRRCSRSTSRPRGRAASRTSPASCSPSSVNDSGKGTAVRSPTSDESRRKYSAKGATKRGVKRNESRSASPIPLPSDLTSVRSDVSSKQKSSIKTITSHSEKSLTERSESDGQIVKAKRSKEKKKKKKRERKGSSSRKSKEDSAKVHSDERATEATPTKESDSRLDASETEPLGFDSYGPLPPKKMLNDAKSETNEVVDCAKEAKSARDKETKRKKKKRKKMSKSSNSEHEEGMRENSRHDPEAEEAEVDGIEPGEIREQDPSPKSYVDESDGLSVVFIGPKWEGNTKNGATAKLPNEDVHKASDAPSKMFYTKFIRETISSPIVTFTSNPTMAESFMKLKEEFDASDGPRRNVQASKHFQAAMEILNESSIEQCDSIDETAGVEPLTSKHLISKAFELDKNDSTTDNKWKSLEETTKERREKKKAKKERKLKHAVEREKKMSIAGKVTSSITEEGEAETTAHAKGNAAKAEHREQVSRELPRNADEVISKEVETATGKKRVGVPLSGSEGAAMNESEISVEGNKATAAGIVEAVFESLQPSVVGPGPVIETDATISTELSTCDTQPSTDAGSVNESPSAINLKSTMILPQLDSRTEPYVTVVAVASTSSKGEKGTQVDDETRRRKEIMKRKLEEEEEDELSRLRYEALRSKTRRLMNDLRMERRRLKRERLRATLAMRRVRGYDDDISVDDLLMVDSSETSDTDDSNASNKAGMKSTKRRLIKRTRTSGDGSWRYNRHKSLNIHDDEIRDLRMQTIEESISTTNTVNTCKSPPVIDSSSQNDLISELQNRIGGTNEGALQLLEQLRRSLAASRGANIHLNPDMILNSP</sequence>
<feature type="compositionally biased region" description="Basic and acidic residues" evidence="2">
    <location>
        <begin position="801"/>
        <end position="818"/>
    </location>
</feature>
<protein>
    <submittedName>
        <fullName evidence="4 5">Uncharacterized protein</fullName>
    </submittedName>
</protein>
<feature type="compositionally biased region" description="Basic and acidic residues" evidence="2">
    <location>
        <begin position="137"/>
        <end position="162"/>
    </location>
</feature>
<feature type="coiled-coil region" evidence="1">
    <location>
        <begin position="1016"/>
        <end position="1075"/>
    </location>
</feature>
<dbReference type="WBParaSite" id="PgR010_g207_t04">
    <property type="protein sequence ID" value="PgR010_g207_t04"/>
    <property type="gene ID" value="PgR010_g207"/>
</dbReference>
<feature type="compositionally biased region" description="Basic residues" evidence="2">
    <location>
        <begin position="281"/>
        <end position="299"/>
    </location>
</feature>
<feature type="compositionally biased region" description="Basic residues" evidence="2">
    <location>
        <begin position="611"/>
        <end position="621"/>
    </location>
</feature>
<feature type="compositionally biased region" description="Basic and acidic residues" evidence="2">
    <location>
        <begin position="536"/>
        <end position="565"/>
    </location>
</feature>
<keyword evidence="3" id="KW-1185">Reference proteome</keyword>
<feature type="region of interest" description="Disordered" evidence="2">
    <location>
        <begin position="1"/>
        <end position="49"/>
    </location>
</feature>
<evidence type="ECO:0000313" key="4">
    <source>
        <dbReference type="WBParaSite" id="PgR010_g207_t02"/>
    </source>
</evidence>
<feature type="compositionally biased region" description="Basic residues" evidence="2">
    <location>
        <begin position="819"/>
        <end position="831"/>
    </location>
</feature>
<feature type="compositionally biased region" description="Acidic residues" evidence="2">
    <location>
        <begin position="641"/>
        <end position="651"/>
    </location>
</feature>